<organism evidence="1 2">
    <name type="scientific">Macrosiphum euphorbiae</name>
    <name type="common">potato aphid</name>
    <dbReference type="NCBI Taxonomy" id="13131"/>
    <lineage>
        <taxon>Eukaryota</taxon>
        <taxon>Metazoa</taxon>
        <taxon>Ecdysozoa</taxon>
        <taxon>Arthropoda</taxon>
        <taxon>Hexapoda</taxon>
        <taxon>Insecta</taxon>
        <taxon>Pterygota</taxon>
        <taxon>Neoptera</taxon>
        <taxon>Paraneoptera</taxon>
        <taxon>Hemiptera</taxon>
        <taxon>Sternorrhyncha</taxon>
        <taxon>Aphidomorpha</taxon>
        <taxon>Aphidoidea</taxon>
        <taxon>Aphididae</taxon>
        <taxon>Macrosiphini</taxon>
        <taxon>Macrosiphum</taxon>
    </lineage>
</organism>
<accession>A0AAV0WQS3</accession>
<dbReference type="EMBL" id="CARXXK010000002">
    <property type="protein sequence ID" value="CAI6358163.1"/>
    <property type="molecule type" value="Genomic_DNA"/>
</dbReference>
<evidence type="ECO:0000313" key="1">
    <source>
        <dbReference type="EMBL" id="CAI6358163.1"/>
    </source>
</evidence>
<dbReference type="Proteomes" id="UP001160148">
    <property type="component" value="Unassembled WGS sequence"/>
</dbReference>
<comment type="caution">
    <text evidence="1">The sequence shown here is derived from an EMBL/GenBank/DDBJ whole genome shotgun (WGS) entry which is preliminary data.</text>
</comment>
<sequence length="81" mass="8952">MLAIPVEIIIQPKKYIATAQCGSSVGGNFIQRVVHKRSLPTDLNTVVYEDVPCGFIVIAQAKNQQTKPEHFVIGGDNRDSW</sequence>
<protein>
    <submittedName>
        <fullName evidence="1">Uncharacterized protein</fullName>
    </submittedName>
</protein>
<name>A0AAV0WQS3_9HEMI</name>
<proteinExistence type="predicted"/>
<evidence type="ECO:0000313" key="2">
    <source>
        <dbReference type="Proteomes" id="UP001160148"/>
    </source>
</evidence>
<reference evidence="1 2" key="1">
    <citation type="submission" date="2023-01" db="EMBL/GenBank/DDBJ databases">
        <authorList>
            <person name="Whitehead M."/>
        </authorList>
    </citation>
    <scope>NUCLEOTIDE SEQUENCE [LARGE SCALE GENOMIC DNA]</scope>
</reference>
<gene>
    <name evidence="1" type="ORF">MEUPH1_LOCUS13711</name>
</gene>
<dbReference type="AlphaFoldDB" id="A0AAV0WQS3"/>
<keyword evidence="2" id="KW-1185">Reference proteome</keyword>